<sequence>MLKQSLTNRRTQNQTLHFLALFDFHSILTQLPDSQPAQIKQNHCLFSLFPIYSHVCPKCQTILRTRKRNPCRGTRTYPPPPLLSLQPPSYQTETCIYFSKTYIMRTGKRHSAISIQSGTGYQGNHSTNNSTIRLPNGATMTDGTPVTEAHQLSNRYRHQDSPRQPNNEKTRQKHEQQQQQQLDSLLTTSTRSEMTNSNNHILFPRFLSKPELAQRNTMKQLKHKTGKNARRENKERRKGRTHRSWRQTSSRMRLREGWTSSLDSDKCWYQG</sequence>
<comment type="caution">
    <text evidence="2">The sequence shown here is derived from an EMBL/GenBank/DDBJ whole genome shotgun (WGS) entry which is preliminary data.</text>
</comment>
<keyword evidence="3" id="KW-1185">Reference proteome</keyword>
<evidence type="ECO:0000313" key="3">
    <source>
        <dbReference type="Proteomes" id="UP001302321"/>
    </source>
</evidence>
<reference evidence="2" key="2">
    <citation type="submission" date="2023-05" db="EMBL/GenBank/DDBJ databases">
        <authorList>
            <consortium name="Lawrence Berkeley National Laboratory"/>
            <person name="Steindorff A."/>
            <person name="Hensen N."/>
            <person name="Bonometti L."/>
            <person name="Westerberg I."/>
            <person name="Brannstrom I.O."/>
            <person name="Guillou S."/>
            <person name="Cros-Aarteil S."/>
            <person name="Calhoun S."/>
            <person name="Haridas S."/>
            <person name="Kuo A."/>
            <person name="Mondo S."/>
            <person name="Pangilinan J."/>
            <person name="Riley R."/>
            <person name="Labutti K."/>
            <person name="Andreopoulos B."/>
            <person name="Lipzen A."/>
            <person name="Chen C."/>
            <person name="Yanf M."/>
            <person name="Daum C."/>
            <person name="Ng V."/>
            <person name="Clum A."/>
            <person name="Ohm R."/>
            <person name="Martin F."/>
            <person name="Silar P."/>
            <person name="Natvig D."/>
            <person name="Lalanne C."/>
            <person name="Gautier V."/>
            <person name="Ament-Velasquez S.L."/>
            <person name="Kruys A."/>
            <person name="Hutchinson M.I."/>
            <person name="Powell A.J."/>
            <person name="Barry K."/>
            <person name="Miller A.N."/>
            <person name="Grigoriev I.V."/>
            <person name="Debuchy R."/>
            <person name="Gladieux P."/>
            <person name="Thoren M.H."/>
            <person name="Johannesson H."/>
        </authorList>
    </citation>
    <scope>NUCLEOTIDE SEQUENCE</scope>
    <source>
        <strain evidence="2">CBS 892.96</strain>
    </source>
</reference>
<feature type="compositionally biased region" description="Basic residues" evidence="1">
    <location>
        <begin position="236"/>
        <end position="245"/>
    </location>
</feature>
<feature type="compositionally biased region" description="Basic and acidic residues" evidence="1">
    <location>
        <begin position="157"/>
        <end position="176"/>
    </location>
</feature>
<feature type="region of interest" description="Disordered" evidence="1">
    <location>
        <begin position="195"/>
        <end position="252"/>
    </location>
</feature>
<feature type="compositionally biased region" description="Polar residues" evidence="1">
    <location>
        <begin position="116"/>
        <end position="154"/>
    </location>
</feature>
<name>A0AAN6W7R9_9PEZI</name>
<feature type="region of interest" description="Disordered" evidence="1">
    <location>
        <begin position="116"/>
        <end position="183"/>
    </location>
</feature>
<evidence type="ECO:0000256" key="1">
    <source>
        <dbReference type="SAM" id="MobiDB-lite"/>
    </source>
</evidence>
<reference evidence="2" key="1">
    <citation type="journal article" date="2023" name="Mol. Phylogenet. Evol.">
        <title>Genome-scale phylogeny and comparative genomics of the fungal order Sordariales.</title>
        <authorList>
            <person name="Hensen N."/>
            <person name="Bonometti L."/>
            <person name="Westerberg I."/>
            <person name="Brannstrom I.O."/>
            <person name="Guillou S."/>
            <person name="Cros-Aarteil S."/>
            <person name="Calhoun S."/>
            <person name="Haridas S."/>
            <person name="Kuo A."/>
            <person name="Mondo S."/>
            <person name="Pangilinan J."/>
            <person name="Riley R."/>
            <person name="LaButti K."/>
            <person name="Andreopoulos B."/>
            <person name="Lipzen A."/>
            <person name="Chen C."/>
            <person name="Yan M."/>
            <person name="Daum C."/>
            <person name="Ng V."/>
            <person name="Clum A."/>
            <person name="Steindorff A."/>
            <person name="Ohm R.A."/>
            <person name="Martin F."/>
            <person name="Silar P."/>
            <person name="Natvig D.O."/>
            <person name="Lalanne C."/>
            <person name="Gautier V."/>
            <person name="Ament-Velasquez S.L."/>
            <person name="Kruys A."/>
            <person name="Hutchinson M.I."/>
            <person name="Powell A.J."/>
            <person name="Barry K."/>
            <person name="Miller A.N."/>
            <person name="Grigoriev I.V."/>
            <person name="Debuchy R."/>
            <person name="Gladieux P."/>
            <person name="Hiltunen Thoren M."/>
            <person name="Johannesson H."/>
        </authorList>
    </citation>
    <scope>NUCLEOTIDE SEQUENCE</scope>
    <source>
        <strain evidence="2">CBS 892.96</strain>
    </source>
</reference>
<dbReference type="EMBL" id="MU866248">
    <property type="protein sequence ID" value="KAK4175112.1"/>
    <property type="molecule type" value="Genomic_DNA"/>
</dbReference>
<organism evidence="2 3">
    <name type="scientific">Triangularia setosa</name>
    <dbReference type="NCBI Taxonomy" id="2587417"/>
    <lineage>
        <taxon>Eukaryota</taxon>
        <taxon>Fungi</taxon>
        <taxon>Dikarya</taxon>
        <taxon>Ascomycota</taxon>
        <taxon>Pezizomycotina</taxon>
        <taxon>Sordariomycetes</taxon>
        <taxon>Sordariomycetidae</taxon>
        <taxon>Sordariales</taxon>
        <taxon>Podosporaceae</taxon>
        <taxon>Triangularia</taxon>
    </lineage>
</organism>
<protein>
    <submittedName>
        <fullName evidence="2">Uncharacterized protein</fullName>
    </submittedName>
</protein>
<dbReference type="AlphaFoldDB" id="A0AAN6W7R9"/>
<evidence type="ECO:0000313" key="2">
    <source>
        <dbReference type="EMBL" id="KAK4175112.1"/>
    </source>
</evidence>
<gene>
    <name evidence="2" type="ORF">QBC36DRAFT_29163</name>
</gene>
<proteinExistence type="predicted"/>
<accession>A0AAN6W7R9</accession>
<dbReference type="Proteomes" id="UP001302321">
    <property type="component" value="Unassembled WGS sequence"/>
</dbReference>